<dbReference type="Proteomes" id="UP000826271">
    <property type="component" value="Unassembled WGS sequence"/>
</dbReference>
<evidence type="ECO:0000256" key="8">
    <source>
        <dbReference type="ARBA" id="ARBA00022801"/>
    </source>
</evidence>
<dbReference type="InterPro" id="IPR003960">
    <property type="entry name" value="ATPase_AAA_CS"/>
</dbReference>
<dbReference type="InterPro" id="IPR003959">
    <property type="entry name" value="ATPase_AAA_core"/>
</dbReference>
<dbReference type="CDD" id="cd19526">
    <property type="entry name" value="RecA-like_PEX1_r2"/>
    <property type="match status" value="1"/>
</dbReference>
<keyword evidence="7" id="KW-0547">Nucleotide-binding</keyword>
<dbReference type="GO" id="GO:0016558">
    <property type="term" value="P:protein import into peroxisome matrix"/>
    <property type="evidence" value="ECO:0007669"/>
    <property type="project" value="TreeGrafter"/>
</dbReference>
<dbReference type="PROSITE" id="PS00674">
    <property type="entry name" value="AAA"/>
    <property type="match status" value="1"/>
</dbReference>
<evidence type="ECO:0000256" key="10">
    <source>
        <dbReference type="ARBA" id="ARBA00022927"/>
    </source>
</evidence>
<evidence type="ECO:0000259" key="19">
    <source>
        <dbReference type="SMART" id="SM00382"/>
    </source>
</evidence>
<dbReference type="PANTHER" id="PTHR23077:SF12">
    <property type="entry name" value="PEROXISOMAL ATPASE PEX1"/>
    <property type="match status" value="1"/>
</dbReference>
<evidence type="ECO:0000256" key="6">
    <source>
        <dbReference type="ARBA" id="ARBA00022737"/>
    </source>
</evidence>
<evidence type="ECO:0000256" key="1">
    <source>
        <dbReference type="ARBA" id="ARBA00004514"/>
    </source>
</evidence>
<dbReference type="FunFam" id="3.40.50.300:FF:000149">
    <property type="entry name" value="Nuclear valosin-containing protein-like"/>
    <property type="match status" value="1"/>
</dbReference>
<dbReference type="SMART" id="SM00382">
    <property type="entry name" value="AAA"/>
    <property type="match status" value="2"/>
</dbReference>
<sequence>MEFEVRVVGGIESCFVSLPLNLIQTLQSGYLPPILAIELRSDARLWHVAWCGSASSSPSAIEIARQYADCIGLSDRTVVKVRVVSNLPKATLVTIEPLTEDDWEILELNSELAENVILKQVGIVHEEMRFPLWLQGQTVVMFLVISTFPQKPVVQLVPGAEIAVAPKRRKNPSIQSPEEGHTTKALLRVQDSDSRFICKCEENGVKMDVVFTSGVFIHPETAEKYSFNSLQLVVISPRLLFKESKKKLHSKSSGTEKETSNGKHTDKQNCHQIIIRILLSETVTKGHIMLPQSLRLYLGAGLHSWVHVKRSNVSAKKDIPLVSISPYHFRMFQSNEVIEKSGLETVNNQENHKRKDELQRISSNAELGISDWSMHEKIVTALSSVSSHEGADEITAYTGEKHTKVGYKNGISTLLRTWCLAQLDSVVSNSAESVSTLVMGSKTLLHLKVKIPKLRRHAKVQTCNKPPPNRNQSEEPSIDVLYVLSISEESMHDEDINAYELAFDKSEGDRYSSKSLDLLLGKLQVGNIVSSHAACETSPDDILGAAISSLDWMGTAPFDVKHRLTALLSPTSEILFSSYNLPLPGHILICGPPGSGKTSLAKVSAKSVEGCKDILAHIVYLSCSRLTLEKPPTIREALSSTISKALDHAPSVIVLDDLDNLIAPSTDLEGSQPSPSSEALIEFLADILDEYEARRSTLSYCLSEKRRSLCGIGPIAFIATAQSLTSFPQSLSSSGRFDFHVKLPVPAAAERSAMLKHEIQKRSLQCTDDLLLDIASKCDGYDAYDLEILVDRSVHAAIGRILPAELDAGEHEKPTLVRDDFLQAMQNFLPVAMRDITKPATDGGRAGWEDVGGLNDIRNAIKEMIELPSKFPNIFAQAPLRMRSNVLLYGPPGCGKTHIVGAAAAACSLRFISVKGPELLNKYIGASEQAVRDIFSKATAAAPCLLFFDEFDSIAPKRGHDNTGVTDRVVNQFLTELDGVEVLTGVFVFAATSRPDLLDAALLRPGRLDRLLFCDFPSPRERLDILTVLSRKLPMASDVDLEGIAYMTDGFSGADLQALLSDTQLEAVHELLESRDGSTNGQMPVITNSLLKSIASNAKPSVSEAEKRRLYDIYSQFLDSKRSVSAQSRDAKGKRATLA</sequence>
<evidence type="ECO:0000256" key="12">
    <source>
        <dbReference type="ARBA" id="ARBA00023140"/>
    </source>
</evidence>
<dbReference type="InterPro" id="IPR003593">
    <property type="entry name" value="AAA+_ATPase"/>
</dbReference>
<keyword evidence="10" id="KW-0653">Protein transport</keyword>
<dbReference type="GO" id="GO:0005524">
    <property type="term" value="F:ATP binding"/>
    <property type="evidence" value="ECO:0007669"/>
    <property type="project" value="UniProtKB-KW"/>
</dbReference>
<gene>
    <name evidence="20" type="ORF">BUALT_Bualt08G0113700</name>
</gene>
<dbReference type="Gene3D" id="3.10.330.10">
    <property type="match status" value="1"/>
</dbReference>
<evidence type="ECO:0000256" key="9">
    <source>
        <dbReference type="ARBA" id="ARBA00022840"/>
    </source>
</evidence>
<dbReference type="InterPro" id="IPR041569">
    <property type="entry name" value="AAA_lid_3"/>
</dbReference>
<feature type="compositionally biased region" description="Basic and acidic residues" evidence="18">
    <location>
        <begin position="254"/>
        <end position="266"/>
    </location>
</feature>
<keyword evidence="5" id="KW-0962">Peroxisome biogenesis</keyword>
<reference evidence="20" key="1">
    <citation type="submission" date="2019-10" db="EMBL/GenBank/DDBJ databases">
        <authorList>
            <person name="Zhang R."/>
            <person name="Pan Y."/>
            <person name="Wang J."/>
            <person name="Ma R."/>
            <person name="Yu S."/>
        </authorList>
    </citation>
    <scope>NUCLEOTIDE SEQUENCE</scope>
    <source>
        <strain evidence="20">LA-IB0</strain>
        <tissue evidence="20">Leaf</tissue>
    </source>
</reference>
<dbReference type="GO" id="GO:0005829">
    <property type="term" value="C:cytosol"/>
    <property type="evidence" value="ECO:0007669"/>
    <property type="project" value="UniProtKB-SubCell"/>
</dbReference>
<evidence type="ECO:0000256" key="18">
    <source>
        <dbReference type="SAM" id="MobiDB-lite"/>
    </source>
</evidence>
<dbReference type="Gene3D" id="3.40.50.300">
    <property type="entry name" value="P-loop containing nucleotide triphosphate hydrolases"/>
    <property type="match status" value="2"/>
</dbReference>
<accession>A0AAV6X4Y1</accession>
<dbReference type="EMBL" id="WHWC01000008">
    <property type="protein sequence ID" value="KAG8378206.1"/>
    <property type="molecule type" value="Genomic_DNA"/>
</dbReference>
<dbReference type="InterPro" id="IPR050168">
    <property type="entry name" value="AAA_ATPase_domain"/>
</dbReference>
<comment type="caution">
    <text evidence="20">The sequence shown here is derived from an EMBL/GenBank/DDBJ whole genome shotgun (WGS) entry which is preliminary data.</text>
</comment>
<keyword evidence="9" id="KW-0067">ATP-binding</keyword>
<evidence type="ECO:0000313" key="21">
    <source>
        <dbReference type="Proteomes" id="UP000826271"/>
    </source>
</evidence>
<dbReference type="InterPro" id="IPR029067">
    <property type="entry name" value="CDC48_domain_2-like_sf"/>
</dbReference>
<keyword evidence="4" id="KW-0963">Cytoplasm</keyword>
<name>A0AAV6X4Y1_9LAMI</name>
<evidence type="ECO:0000256" key="14">
    <source>
        <dbReference type="ARBA" id="ARBA00034532"/>
    </source>
</evidence>
<evidence type="ECO:0000256" key="13">
    <source>
        <dbReference type="ARBA" id="ARBA00032509"/>
    </source>
</evidence>
<comment type="similarity">
    <text evidence="2">Belongs to the AAA ATPase family.</text>
</comment>
<evidence type="ECO:0000313" key="20">
    <source>
        <dbReference type="EMBL" id="KAG8378206.1"/>
    </source>
</evidence>
<dbReference type="FunFam" id="1.10.8.60:FF:000105">
    <property type="entry name" value="PeRoXisome assembly factor"/>
    <property type="match status" value="1"/>
</dbReference>
<dbReference type="Pfam" id="PF09262">
    <property type="entry name" value="PEX-1N"/>
    <property type="match status" value="1"/>
</dbReference>
<evidence type="ECO:0000256" key="15">
    <source>
        <dbReference type="ARBA" id="ARBA00046271"/>
    </source>
</evidence>
<evidence type="ECO:0000256" key="3">
    <source>
        <dbReference type="ARBA" id="ARBA00022448"/>
    </source>
</evidence>
<keyword evidence="11" id="KW-0472">Membrane</keyword>
<evidence type="ECO:0000256" key="11">
    <source>
        <dbReference type="ARBA" id="ARBA00023136"/>
    </source>
</evidence>
<keyword evidence="12" id="KW-0576">Peroxisome</keyword>
<dbReference type="SUPFAM" id="SSF54585">
    <property type="entry name" value="Cdc48 domain 2-like"/>
    <property type="match status" value="1"/>
</dbReference>
<comment type="catalytic activity">
    <reaction evidence="16">
        <text>ATP + H2O = ADP + phosphate + H(+)</text>
        <dbReference type="Rhea" id="RHEA:13065"/>
        <dbReference type="ChEBI" id="CHEBI:15377"/>
        <dbReference type="ChEBI" id="CHEBI:15378"/>
        <dbReference type="ChEBI" id="CHEBI:30616"/>
        <dbReference type="ChEBI" id="CHEBI:43474"/>
        <dbReference type="ChEBI" id="CHEBI:456216"/>
    </reaction>
    <physiologicalReaction direction="left-to-right" evidence="16">
        <dbReference type="Rhea" id="RHEA:13066"/>
    </physiologicalReaction>
</comment>
<dbReference type="InterPro" id="IPR009010">
    <property type="entry name" value="Asp_de-COase-like_dom_sf"/>
</dbReference>
<dbReference type="InterPro" id="IPR027417">
    <property type="entry name" value="P-loop_NTPase"/>
</dbReference>
<feature type="domain" description="AAA+ ATPase" evidence="19">
    <location>
        <begin position="882"/>
        <end position="1018"/>
    </location>
</feature>
<dbReference type="InterPro" id="IPR015342">
    <property type="entry name" value="PEX1-N_C-lobe"/>
</dbReference>
<dbReference type="SUPFAM" id="SSF50692">
    <property type="entry name" value="ADC-like"/>
    <property type="match status" value="1"/>
</dbReference>
<evidence type="ECO:0000256" key="4">
    <source>
        <dbReference type="ARBA" id="ARBA00022490"/>
    </source>
</evidence>
<dbReference type="Gene3D" id="1.10.8.60">
    <property type="match status" value="2"/>
</dbReference>
<keyword evidence="8" id="KW-0378">Hydrolase</keyword>
<dbReference type="Pfam" id="PF00004">
    <property type="entry name" value="AAA"/>
    <property type="match status" value="2"/>
</dbReference>
<dbReference type="AlphaFoldDB" id="A0AAV6X4Y1"/>
<keyword evidence="6" id="KW-0677">Repeat</keyword>
<proteinExistence type="inferred from homology"/>
<comment type="subcellular location">
    <subcellularLocation>
        <location evidence="1">Cytoplasm</location>
        <location evidence="1">Cytosol</location>
    </subcellularLocation>
    <subcellularLocation>
        <location evidence="15">Peroxisome membrane</location>
    </subcellularLocation>
</comment>
<comment type="subunit">
    <text evidence="17">Interacts with PEX6; forming the PEX1-PEX6 AAA ATPase complex, which is composed of a heterohexamer formed by a trimer of PEX1-PEX6 dimers.</text>
</comment>
<keyword evidence="21" id="KW-1185">Reference proteome</keyword>
<dbReference type="SUPFAM" id="SSF52540">
    <property type="entry name" value="P-loop containing nucleoside triphosphate hydrolases"/>
    <property type="match status" value="2"/>
</dbReference>
<dbReference type="PANTHER" id="PTHR23077">
    <property type="entry name" value="AAA-FAMILY ATPASE"/>
    <property type="match status" value="1"/>
</dbReference>
<evidence type="ECO:0000256" key="7">
    <source>
        <dbReference type="ARBA" id="ARBA00022741"/>
    </source>
</evidence>
<organism evidence="20 21">
    <name type="scientific">Buddleja alternifolia</name>
    <dbReference type="NCBI Taxonomy" id="168488"/>
    <lineage>
        <taxon>Eukaryota</taxon>
        <taxon>Viridiplantae</taxon>
        <taxon>Streptophyta</taxon>
        <taxon>Embryophyta</taxon>
        <taxon>Tracheophyta</taxon>
        <taxon>Spermatophyta</taxon>
        <taxon>Magnoliopsida</taxon>
        <taxon>eudicotyledons</taxon>
        <taxon>Gunneridae</taxon>
        <taxon>Pentapetalae</taxon>
        <taxon>asterids</taxon>
        <taxon>lamiids</taxon>
        <taxon>Lamiales</taxon>
        <taxon>Scrophulariaceae</taxon>
        <taxon>Buddlejeae</taxon>
        <taxon>Buddleja</taxon>
    </lineage>
</organism>
<feature type="region of interest" description="Disordered" evidence="18">
    <location>
        <begin position="246"/>
        <end position="266"/>
    </location>
</feature>
<dbReference type="GO" id="GO:0016887">
    <property type="term" value="F:ATP hydrolysis activity"/>
    <property type="evidence" value="ECO:0007669"/>
    <property type="project" value="InterPro"/>
</dbReference>
<evidence type="ECO:0000256" key="17">
    <source>
        <dbReference type="ARBA" id="ARBA00064205"/>
    </source>
</evidence>
<evidence type="ECO:0000256" key="5">
    <source>
        <dbReference type="ARBA" id="ARBA00022593"/>
    </source>
</evidence>
<evidence type="ECO:0000256" key="16">
    <source>
        <dbReference type="ARBA" id="ARBA00048778"/>
    </source>
</evidence>
<protein>
    <recommendedName>
        <fullName evidence="14">Peroxisomal ATPase PEX1</fullName>
    </recommendedName>
    <alternativeName>
        <fullName evidence="13">Peroxin-1</fullName>
    </alternativeName>
</protein>
<dbReference type="GO" id="GO:0005778">
    <property type="term" value="C:peroxisomal membrane"/>
    <property type="evidence" value="ECO:0007669"/>
    <property type="project" value="UniProtKB-SubCell"/>
</dbReference>
<keyword evidence="3" id="KW-0813">Transport</keyword>
<dbReference type="Pfam" id="PF17862">
    <property type="entry name" value="AAA_lid_3"/>
    <property type="match status" value="1"/>
</dbReference>
<dbReference type="FunFam" id="3.10.330.10:FF:000006">
    <property type="entry name" value="Peroxisome biogenesis factor 1"/>
    <property type="match status" value="1"/>
</dbReference>
<dbReference type="Gene3D" id="2.40.40.20">
    <property type="match status" value="1"/>
</dbReference>
<evidence type="ECO:0000256" key="2">
    <source>
        <dbReference type="ARBA" id="ARBA00006914"/>
    </source>
</evidence>
<feature type="domain" description="AAA+ ATPase" evidence="19">
    <location>
        <begin position="583"/>
        <end position="747"/>
    </location>
</feature>